<evidence type="ECO:0000256" key="10">
    <source>
        <dbReference type="RuleBase" id="RU361242"/>
    </source>
</evidence>
<proteinExistence type="inferred from homology"/>
<evidence type="ECO:0000256" key="4">
    <source>
        <dbReference type="ARBA" id="ARBA00022734"/>
    </source>
</evidence>
<comment type="similarity">
    <text evidence="2 10">Belongs to the glycosyltransferase 2 family. GalNAc-T subfamily.</text>
</comment>
<gene>
    <name evidence="13" type="primary">LOC100215859</name>
</gene>
<sequence>MRLTKRYVCAAILITSLFWIIIDFTALFLTGSEKVSLTRNYVENEIVADETTKVKIDYFRKFYKNILNPEPGSAGMEGQAVSNSVNEKAIEDKSFDDYGFNELASSKISLERSIPDNRDSSCFNVDYPVKLSTTSVIVIFHNEAWSVLLRTVHTVLARSPPHMLKEIILVDDASVKEKYGHLGEKLENYVNTLSKVKLIRSPVRVGLTQARLIGADNAVGEVLVFLDSHCEASFGWLEPLLARLQENPKLAVVPDIEVISFKNFEYSSEKGSYNRGIFSWELMFNWGPLPPREKMRRKYESDPIKSPTMAGGLFAMNRKYFFESGAYDRQLTYWGGENVEMSFRLWMCGEGIEIIPCSRVGHVFRERAPYKSPDGSTDHNSIRVAEVWMDEFKEIFYSFRANLKPEQGGDVSERKKLREDLKCKSFKWYLQNIIPELEIPDKYPYGRGDVKNLGTLSCLDTLAQNNQGGKPGLYPCHKMGTNQYFIFTKKFEIWHDGLCLDLSDSDLNAKVKLWPCHKQGGNQKWKHTKSGLIMHESRKRCLEGQGDQILIRACDTNNANQRWLFEHYPFEEKSPNDKDDWL</sequence>
<evidence type="ECO:0000256" key="5">
    <source>
        <dbReference type="ARBA" id="ARBA00022968"/>
    </source>
</evidence>
<comment type="pathway">
    <text evidence="10">Protein modification; protein glycosylation.</text>
</comment>
<evidence type="ECO:0000256" key="8">
    <source>
        <dbReference type="ARBA" id="ARBA00023136"/>
    </source>
</evidence>
<dbReference type="Pfam" id="PF00652">
    <property type="entry name" value="Ricin_B_lectin"/>
    <property type="match status" value="1"/>
</dbReference>
<dbReference type="PANTHER" id="PTHR11675">
    <property type="entry name" value="N-ACETYLGALACTOSAMINYLTRANSFERASE"/>
    <property type="match status" value="1"/>
</dbReference>
<feature type="transmembrane region" description="Helical" evidence="10">
    <location>
        <begin position="7"/>
        <end position="29"/>
    </location>
</feature>
<dbReference type="CDD" id="cd02510">
    <property type="entry name" value="pp-GalNAc-T"/>
    <property type="match status" value="1"/>
</dbReference>
<reference evidence="13" key="1">
    <citation type="submission" date="2025-08" db="UniProtKB">
        <authorList>
            <consortium name="RefSeq"/>
        </authorList>
    </citation>
    <scope>IDENTIFICATION</scope>
</reference>
<dbReference type="SMART" id="SM00458">
    <property type="entry name" value="RICIN"/>
    <property type="match status" value="1"/>
</dbReference>
<dbReference type="CDD" id="cd23462">
    <property type="entry name" value="beta-trefoil_Ricin_Pgant9-like"/>
    <property type="match status" value="1"/>
</dbReference>
<dbReference type="Gene3D" id="2.80.10.50">
    <property type="match status" value="1"/>
</dbReference>
<dbReference type="InterPro" id="IPR035992">
    <property type="entry name" value="Ricin_B-like_lectins"/>
</dbReference>
<accession>A0ABM4CWA5</accession>
<protein>
    <recommendedName>
        <fullName evidence="10">Polypeptide N-acetylgalactosaminyltransferase</fullName>
        <ecNumber evidence="10">2.4.1.-</ecNumber>
    </recommendedName>
    <alternativeName>
        <fullName evidence="10">Protein-UDP acetylgalactosaminyltransferase</fullName>
    </alternativeName>
</protein>
<dbReference type="InterPro" id="IPR045885">
    <property type="entry name" value="GalNAc-T"/>
</dbReference>
<keyword evidence="10" id="KW-0328">Glycosyltransferase</keyword>
<keyword evidence="4 10" id="KW-0430">Lectin</keyword>
<keyword evidence="7 10" id="KW-0333">Golgi apparatus</keyword>
<dbReference type="SUPFAM" id="SSF50370">
    <property type="entry name" value="Ricin B-like lectins"/>
    <property type="match status" value="1"/>
</dbReference>
<keyword evidence="9 10" id="KW-1015">Disulfide bond</keyword>
<dbReference type="EC" id="2.4.1.-" evidence="10"/>
<keyword evidence="5" id="KW-0735">Signal-anchor</keyword>
<dbReference type="PROSITE" id="PS50231">
    <property type="entry name" value="RICIN_B_LECTIN"/>
    <property type="match status" value="1"/>
</dbReference>
<dbReference type="InterPro" id="IPR001173">
    <property type="entry name" value="Glyco_trans_2-like"/>
</dbReference>
<dbReference type="InterPro" id="IPR029044">
    <property type="entry name" value="Nucleotide-diphossugar_trans"/>
</dbReference>
<keyword evidence="6 10" id="KW-1133">Transmembrane helix</keyword>
<organism evidence="12 13">
    <name type="scientific">Hydra vulgaris</name>
    <name type="common">Hydra</name>
    <name type="synonym">Hydra attenuata</name>
    <dbReference type="NCBI Taxonomy" id="6087"/>
    <lineage>
        <taxon>Eukaryota</taxon>
        <taxon>Metazoa</taxon>
        <taxon>Cnidaria</taxon>
        <taxon>Hydrozoa</taxon>
        <taxon>Hydroidolina</taxon>
        <taxon>Anthoathecata</taxon>
        <taxon>Aplanulata</taxon>
        <taxon>Hydridae</taxon>
        <taxon>Hydra</taxon>
    </lineage>
</organism>
<comment type="cofactor">
    <cofactor evidence="10">
        <name>Mn(2+)</name>
        <dbReference type="ChEBI" id="CHEBI:29035"/>
    </cofactor>
</comment>
<dbReference type="Pfam" id="PF00535">
    <property type="entry name" value="Glycos_transf_2"/>
    <property type="match status" value="1"/>
</dbReference>
<comment type="subcellular location">
    <subcellularLocation>
        <location evidence="1 10">Golgi apparatus membrane</location>
        <topology evidence="1 10">Single-pass type II membrane protein</topology>
    </subcellularLocation>
</comment>
<evidence type="ECO:0000256" key="6">
    <source>
        <dbReference type="ARBA" id="ARBA00022989"/>
    </source>
</evidence>
<dbReference type="Gene3D" id="3.90.550.10">
    <property type="entry name" value="Spore Coat Polysaccharide Biosynthesis Protein SpsA, Chain A"/>
    <property type="match status" value="1"/>
</dbReference>
<evidence type="ECO:0000256" key="2">
    <source>
        <dbReference type="ARBA" id="ARBA00005680"/>
    </source>
</evidence>
<keyword evidence="3 10" id="KW-0812">Transmembrane</keyword>
<dbReference type="GeneID" id="100215859"/>
<dbReference type="InterPro" id="IPR000772">
    <property type="entry name" value="Ricin_B_lectin"/>
</dbReference>
<evidence type="ECO:0000256" key="9">
    <source>
        <dbReference type="ARBA" id="ARBA00023157"/>
    </source>
</evidence>
<dbReference type="Proteomes" id="UP001652625">
    <property type="component" value="Chromosome 11"/>
</dbReference>
<evidence type="ECO:0000256" key="3">
    <source>
        <dbReference type="ARBA" id="ARBA00022692"/>
    </source>
</evidence>
<evidence type="ECO:0000313" key="13">
    <source>
        <dbReference type="RefSeq" id="XP_065666209.1"/>
    </source>
</evidence>
<keyword evidence="10" id="KW-0808">Transferase</keyword>
<dbReference type="SUPFAM" id="SSF53448">
    <property type="entry name" value="Nucleotide-diphospho-sugar transferases"/>
    <property type="match status" value="1"/>
</dbReference>
<keyword evidence="12" id="KW-1185">Reference proteome</keyword>
<evidence type="ECO:0000256" key="7">
    <source>
        <dbReference type="ARBA" id="ARBA00023034"/>
    </source>
</evidence>
<feature type="domain" description="Ricin B lectin" evidence="11">
    <location>
        <begin position="447"/>
        <end position="566"/>
    </location>
</feature>
<keyword evidence="10" id="KW-0464">Manganese</keyword>
<name>A0ABM4CWA5_HYDVU</name>
<dbReference type="PANTHER" id="PTHR11675:SF43">
    <property type="entry name" value="POLYPEPTIDE N-ACETYLGALACTOSAMINYLTRANSFERASE 1"/>
    <property type="match status" value="1"/>
</dbReference>
<dbReference type="RefSeq" id="XP_065666209.1">
    <property type="nucleotide sequence ID" value="XM_065810137.1"/>
</dbReference>
<evidence type="ECO:0000259" key="11">
    <source>
        <dbReference type="SMART" id="SM00458"/>
    </source>
</evidence>
<keyword evidence="8 10" id="KW-0472">Membrane</keyword>
<evidence type="ECO:0000256" key="1">
    <source>
        <dbReference type="ARBA" id="ARBA00004323"/>
    </source>
</evidence>
<evidence type="ECO:0000313" key="12">
    <source>
        <dbReference type="Proteomes" id="UP001652625"/>
    </source>
</evidence>